<accession>A0A553ZFP4</accession>
<dbReference type="GO" id="GO:0003677">
    <property type="term" value="F:DNA binding"/>
    <property type="evidence" value="ECO:0007669"/>
    <property type="project" value="InterPro"/>
</dbReference>
<dbReference type="SUPFAM" id="SSF64288">
    <property type="entry name" value="Chorismate lyase-like"/>
    <property type="match status" value="1"/>
</dbReference>
<dbReference type="PANTHER" id="PTHR44846">
    <property type="entry name" value="MANNOSYL-D-GLYCERATE TRANSPORT/METABOLISM SYSTEM REPRESSOR MNGR-RELATED"/>
    <property type="match status" value="1"/>
</dbReference>
<keyword evidence="4" id="KW-1185">Reference proteome</keyword>
<feature type="compositionally biased region" description="Basic and acidic residues" evidence="1">
    <location>
        <begin position="1"/>
        <end position="15"/>
    </location>
</feature>
<evidence type="ECO:0000313" key="3">
    <source>
        <dbReference type="EMBL" id="TSB40226.1"/>
    </source>
</evidence>
<sequence>MTANGDDRQPEEQRGAETPSGFRPLRRRGVQRLAREQWGEGRSIWSTDVGERELVVDQVGVSEEPAPAAVADVLGIGPREAVCVRSRRFVLDGKPVLLATSHLSAALVAGSAIIQKDTGPGGVYARLAELGRKPVHFREEIRSRMPSRDEADRLSLSAGTPVIIIVRTAFADGSRPVEVNEMILDSSAYVLEYDIEA</sequence>
<proteinExistence type="predicted"/>
<gene>
    <name evidence="3" type="ORF">FNZ23_14440</name>
</gene>
<feature type="domain" description="UbiC transcription regulator-associated" evidence="2">
    <location>
        <begin position="49"/>
        <end position="190"/>
    </location>
</feature>
<dbReference type="InterPro" id="IPR050679">
    <property type="entry name" value="Bact_HTH_transcr_reg"/>
</dbReference>
<dbReference type="Proteomes" id="UP000320888">
    <property type="component" value="Unassembled WGS sequence"/>
</dbReference>
<evidence type="ECO:0000256" key="1">
    <source>
        <dbReference type="SAM" id="MobiDB-lite"/>
    </source>
</evidence>
<reference evidence="3 4" key="1">
    <citation type="submission" date="2019-07" db="EMBL/GenBank/DDBJ databases">
        <title>Draft genome for Streptomyces benahoarensis MZ03-48.</title>
        <authorList>
            <person name="Gonzalez-Pimentel J.L."/>
        </authorList>
    </citation>
    <scope>NUCLEOTIDE SEQUENCE [LARGE SCALE GENOMIC DNA]</scope>
    <source>
        <strain evidence="3 4">MZ03-48</strain>
    </source>
</reference>
<dbReference type="AlphaFoldDB" id="A0A553ZFP4"/>
<dbReference type="PANTHER" id="PTHR44846:SF17">
    <property type="entry name" value="GNTR-FAMILY TRANSCRIPTIONAL REGULATOR"/>
    <property type="match status" value="1"/>
</dbReference>
<dbReference type="EMBL" id="VKLS01000151">
    <property type="protein sequence ID" value="TSB40226.1"/>
    <property type="molecule type" value="Genomic_DNA"/>
</dbReference>
<feature type="region of interest" description="Disordered" evidence="1">
    <location>
        <begin position="1"/>
        <end position="28"/>
    </location>
</feature>
<dbReference type="GO" id="GO:0045892">
    <property type="term" value="P:negative regulation of DNA-templated transcription"/>
    <property type="evidence" value="ECO:0007669"/>
    <property type="project" value="TreeGrafter"/>
</dbReference>
<dbReference type="InterPro" id="IPR011663">
    <property type="entry name" value="UTRA"/>
</dbReference>
<dbReference type="OrthoDB" id="3214900at2"/>
<comment type="caution">
    <text evidence="3">The sequence shown here is derived from an EMBL/GenBank/DDBJ whole genome shotgun (WGS) entry which is preliminary data.</text>
</comment>
<evidence type="ECO:0000313" key="4">
    <source>
        <dbReference type="Proteomes" id="UP000320888"/>
    </source>
</evidence>
<organism evidence="3 4">
    <name type="scientific">Streptomyces benahoarensis</name>
    <dbReference type="NCBI Taxonomy" id="2595054"/>
    <lineage>
        <taxon>Bacteria</taxon>
        <taxon>Bacillati</taxon>
        <taxon>Actinomycetota</taxon>
        <taxon>Actinomycetes</taxon>
        <taxon>Kitasatosporales</taxon>
        <taxon>Streptomycetaceae</taxon>
        <taxon>Streptomyces</taxon>
    </lineage>
</organism>
<name>A0A553ZFP4_9ACTN</name>
<dbReference type="Pfam" id="PF07702">
    <property type="entry name" value="UTRA"/>
    <property type="match status" value="1"/>
</dbReference>
<dbReference type="InterPro" id="IPR028978">
    <property type="entry name" value="Chorismate_lyase_/UTRA_dom_sf"/>
</dbReference>
<protein>
    <submittedName>
        <fullName evidence="3">UTRA domain-containing protein</fullName>
    </submittedName>
</protein>
<evidence type="ECO:0000259" key="2">
    <source>
        <dbReference type="SMART" id="SM00866"/>
    </source>
</evidence>
<dbReference type="Gene3D" id="3.40.1410.10">
    <property type="entry name" value="Chorismate lyase-like"/>
    <property type="match status" value="1"/>
</dbReference>
<dbReference type="SMART" id="SM00866">
    <property type="entry name" value="UTRA"/>
    <property type="match status" value="1"/>
</dbReference>